<comment type="caution">
    <text evidence="1">The sequence shown here is derived from an EMBL/GenBank/DDBJ whole genome shotgun (WGS) entry which is preliminary data.</text>
</comment>
<reference evidence="1" key="1">
    <citation type="journal article" date="2021" name="New Phytol.">
        <title>Evolutionary innovations through gain and loss of genes in the ectomycorrhizal Boletales.</title>
        <authorList>
            <person name="Wu G."/>
            <person name="Miyauchi S."/>
            <person name="Morin E."/>
            <person name="Kuo A."/>
            <person name="Drula E."/>
            <person name="Varga T."/>
            <person name="Kohler A."/>
            <person name="Feng B."/>
            <person name="Cao Y."/>
            <person name="Lipzen A."/>
            <person name="Daum C."/>
            <person name="Hundley H."/>
            <person name="Pangilinan J."/>
            <person name="Johnson J."/>
            <person name="Barry K."/>
            <person name="LaButti K."/>
            <person name="Ng V."/>
            <person name="Ahrendt S."/>
            <person name="Min B."/>
            <person name="Choi I.G."/>
            <person name="Park H."/>
            <person name="Plett J.M."/>
            <person name="Magnuson J."/>
            <person name="Spatafora J.W."/>
            <person name="Nagy L.G."/>
            <person name="Henrissat B."/>
            <person name="Grigoriev I.V."/>
            <person name="Yang Z.L."/>
            <person name="Xu J."/>
            <person name="Martin F.M."/>
        </authorList>
    </citation>
    <scope>NUCLEOTIDE SEQUENCE</scope>
    <source>
        <strain evidence="1">ATCC 28755</strain>
    </source>
</reference>
<sequence length="109" mass="12276">MPTHYGATYFVAALARFIVLYNNPHLSARDAEEKAMDIHLPFNTLSVFHRIKFWNEEVHGNETLDSIHVQPPNISADRTTTKSGRFDTALVQVKHFGRSDLGAGLEGMH</sequence>
<dbReference type="Proteomes" id="UP000790377">
    <property type="component" value="Unassembled WGS sequence"/>
</dbReference>
<gene>
    <name evidence="1" type="ORF">BJ138DRAFT_1018597</name>
</gene>
<protein>
    <submittedName>
        <fullName evidence="1">Uncharacterized protein</fullName>
    </submittedName>
</protein>
<evidence type="ECO:0000313" key="1">
    <source>
        <dbReference type="EMBL" id="KAH7904812.1"/>
    </source>
</evidence>
<evidence type="ECO:0000313" key="2">
    <source>
        <dbReference type="Proteomes" id="UP000790377"/>
    </source>
</evidence>
<keyword evidence="2" id="KW-1185">Reference proteome</keyword>
<accession>A0ACB7ZVB9</accession>
<dbReference type="EMBL" id="MU268354">
    <property type="protein sequence ID" value="KAH7904812.1"/>
    <property type="molecule type" value="Genomic_DNA"/>
</dbReference>
<name>A0ACB7ZVB9_9AGAM</name>
<proteinExistence type="predicted"/>
<organism evidence="1 2">
    <name type="scientific">Hygrophoropsis aurantiaca</name>
    <dbReference type="NCBI Taxonomy" id="72124"/>
    <lineage>
        <taxon>Eukaryota</taxon>
        <taxon>Fungi</taxon>
        <taxon>Dikarya</taxon>
        <taxon>Basidiomycota</taxon>
        <taxon>Agaricomycotina</taxon>
        <taxon>Agaricomycetes</taxon>
        <taxon>Agaricomycetidae</taxon>
        <taxon>Boletales</taxon>
        <taxon>Coniophorineae</taxon>
        <taxon>Hygrophoropsidaceae</taxon>
        <taxon>Hygrophoropsis</taxon>
    </lineage>
</organism>